<protein>
    <submittedName>
        <fullName evidence="1">Uncharacterized protein</fullName>
    </submittedName>
</protein>
<organism evidence="1 2">
    <name type="scientific">Amycolatopsis taiwanensis</name>
    <dbReference type="NCBI Taxonomy" id="342230"/>
    <lineage>
        <taxon>Bacteria</taxon>
        <taxon>Bacillati</taxon>
        <taxon>Actinomycetota</taxon>
        <taxon>Actinomycetes</taxon>
        <taxon>Pseudonocardiales</taxon>
        <taxon>Pseudonocardiaceae</taxon>
        <taxon>Amycolatopsis</taxon>
    </lineage>
</organism>
<dbReference type="InterPro" id="IPR011071">
    <property type="entry name" value="Lyase_8-like_C"/>
</dbReference>
<evidence type="ECO:0000313" key="2">
    <source>
        <dbReference type="Proteomes" id="UP001165136"/>
    </source>
</evidence>
<accession>A0A9W6R398</accession>
<dbReference type="AlphaFoldDB" id="A0A9W6R398"/>
<proteinExistence type="predicted"/>
<dbReference type="GO" id="GO:0005975">
    <property type="term" value="P:carbohydrate metabolic process"/>
    <property type="evidence" value="ECO:0007669"/>
    <property type="project" value="InterPro"/>
</dbReference>
<dbReference type="Gene3D" id="2.60.220.10">
    <property type="entry name" value="Polysaccharide lyase family 8-like, C-terminal"/>
    <property type="match status" value="1"/>
</dbReference>
<reference evidence="1" key="1">
    <citation type="submission" date="2023-03" db="EMBL/GenBank/DDBJ databases">
        <title>Amycolatopsis taiwanensis NBRC 103393.</title>
        <authorList>
            <person name="Ichikawa N."/>
            <person name="Sato H."/>
            <person name="Tonouchi N."/>
        </authorList>
    </citation>
    <scope>NUCLEOTIDE SEQUENCE</scope>
    <source>
        <strain evidence="1">NBRC 103393</strain>
    </source>
</reference>
<keyword evidence="2" id="KW-1185">Reference proteome</keyword>
<name>A0A9W6R398_9PSEU</name>
<comment type="caution">
    <text evidence="1">The sequence shown here is derived from an EMBL/GenBank/DDBJ whole genome shotgun (WGS) entry which is preliminary data.</text>
</comment>
<dbReference type="EMBL" id="BSTI01000010">
    <property type="protein sequence ID" value="GLY68041.1"/>
    <property type="molecule type" value="Genomic_DNA"/>
</dbReference>
<gene>
    <name evidence="1" type="ORF">Atai01_46600</name>
</gene>
<dbReference type="RefSeq" id="WP_285488170.1">
    <property type="nucleotide sequence ID" value="NZ_BSTI01000010.1"/>
</dbReference>
<sequence length="46" mass="4479">MTVDGAARSTTSVDPGITVVATSPNVVISVALSGAAGKSFVARFAV</sequence>
<dbReference type="GO" id="GO:0003824">
    <property type="term" value="F:catalytic activity"/>
    <property type="evidence" value="ECO:0007669"/>
    <property type="project" value="UniProtKB-ARBA"/>
</dbReference>
<dbReference type="Proteomes" id="UP001165136">
    <property type="component" value="Unassembled WGS sequence"/>
</dbReference>
<evidence type="ECO:0000313" key="1">
    <source>
        <dbReference type="EMBL" id="GLY68041.1"/>
    </source>
</evidence>